<dbReference type="AlphaFoldDB" id="V4B8Q2"/>
<gene>
    <name evidence="4" type="ORF">LOTGIDRAFT_235852</name>
</gene>
<feature type="chain" id="PRO_5004716764" description="EF-hand domain-containing protein" evidence="2">
    <location>
        <begin position="19"/>
        <end position="161"/>
    </location>
</feature>
<reference evidence="4 5" key="1">
    <citation type="journal article" date="2013" name="Nature">
        <title>Insights into bilaterian evolution from three spiralian genomes.</title>
        <authorList>
            <person name="Simakov O."/>
            <person name="Marletaz F."/>
            <person name="Cho S.J."/>
            <person name="Edsinger-Gonzales E."/>
            <person name="Havlak P."/>
            <person name="Hellsten U."/>
            <person name="Kuo D.H."/>
            <person name="Larsson T."/>
            <person name="Lv J."/>
            <person name="Arendt D."/>
            <person name="Savage R."/>
            <person name="Osoegawa K."/>
            <person name="de Jong P."/>
            <person name="Grimwood J."/>
            <person name="Chapman J.A."/>
            <person name="Shapiro H."/>
            <person name="Aerts A."/>
            <person name="Otillar R.P."/>
            <person name="Terry A.Y."/>
            <person name="Boore J.L."/>
            <person name="Grigoriev I.V."/>
            <person name="Lindberg D.R."/>
            <person name="Seaver E.C."/>
            <person name="Weisblat D.A."/>
            <person name="Putnam N.H."/>
            <person name="Rokhsar D.S."/>
        </authorList>
    </citation>
    <scope>NUCLEOTIDE SEQUENCE [LARGE SCALE GENOMIC DNA]</scope>
</reference>
<dbReference type="Pfam" id="PF13202">
    <property type="entry name" value="EF-hand_5"/>
    <property type="match status" value="2"/>
</dbReference>
<evidence type="ECO:0000313" key="5">
    <source>
        <dbReference type="Proteomes" id="UP000030746"/>
    </source>
</evidence>
<dbReference type="RefSeq" id="XP_009064091.1">
    <property type="nucleotide sequence ID" value="XM_009065843.1"/>
</dbReference>
<feature type="domain" description="EF-hand" evidence="3">
    <location>
        <begin position="52"/>
        <end position="87"/>
    </location>
</feature>
<dbReference type="SUPFAM" id="SSF47473">
    <property type="entry name" value="EF-hand"/>
    <property type="match status" value="1"/>
</dbReference>
<dbReference type="KEGG" id="lgi:LOTGIDRAFT_235852"/>
<evidence type="ECO:0000256" key="2">
    <source>
        <dbReference type="SAM" id="SignalP"/>
    </source>
</evidence>
<keyword evidence="5" id="KW-1185">Reference proteome</keyword>
<dbReference type="InterPro" id="IPR002048">
    <property type="entry name" value="EF_hand_dom"/>
</dbReference>
<evidence type="ECO:0000259" key="3">
    <source>
        <dbReference type="PROSITE" id="PS50222"/>
    </source>
</evidence>
<dbReference type="InterPro" id="IPR018247">
    <property type="entry name" value="EF_Hand_1_Ca_BS"/>
</dbReference>
<evidence type="ECO:0000313" key="4">
    <source>
        <dbReference type="EMBL" id="ESO85174.1"/>
    </source>
</evidence>
<dbReference type="PROSITE" id="PS00018">
    <property type="entry name" value="EF_HAND_1"/>
    <property type="match status" value="1"/>
</dbReference>
<dbReference type="Proteomes" id="UP000030746">
    <property type="component" value="Unassembled WGS sequence"/>
</dbReference>
<accession>V4B8Q2</accession>
<dbReference type="Gene3D" id="1.10.238.10">
    <property type="entry name" value="EF-hand"/>
    <property type="match status" value="1"/>
</dbReference>
<dbReference type="GO" id="GO:0005509">
    <property type="term" value="F:calcium ion binding"/>
    <property type="evidence" value="ECO:0007669"/>
    <property type="project" value="InterPro"/>
</dbReference>
<proteinExistence type="predicted"/>
<dbReference type="PROSITE" id="PS50222">
    <property type="entry name" value="EF_HAND_2"/>
    <property type="match status" value="1"/>
</dbReference>
<sequence>MFVAACLFLALCIAATTSQGTVDPDVEAFRKHIAKTTHEMWFSMDFNKNGEYDRSDLETLLADYDRNGDNEVTRDEFEYEFDMTEPTLAILAKSLFQEYDENQDGFFDTKDLDGVYKRMDHINHDGRISKEEFTNYYTELLTVLYVLQVQALQGTQNPILG</sequence>
<dbReference type="OMA" id="YARIDMN"/>
<feature type="signal peptide" evidence="2">
    <location>
        <begin position="1"/>
        <end position="18"/>
    </location>
</feature>
<dbReference type="CTD" id="20249984"/>
<dbReference type="OrthoDB" id="6096265at2759"/>
<evidence type="ECO:0000256" key="1">
    <source>
        <dbReference type="ARBA" id="ARBA00022837"/>
    </source>
</evidence>
<keyword evidence="2" id="KW-0732">Signal</keyword>
<protein>
    <recommendedName>
        <fullName evidence="3">EF-hand domain-containing protein</fullName>
    </recommendedName>
</protein>
<dbReference type="GeneID" id="20249984"/>
<keyword evidence="1" id="KW-0106">Calcium</keyword>
<name>V4B8Q2_LOTGI</name>
<organism evidence="4 5">
    <name type="scientific">Lottia gigantea</name>
    <name type="common">Giant owl limpet</name>
    <dbReference type="NCBI Taxonomy" id="225164"/>
    <lineage>
        <taxon>Eukaryota</taxon>
        <taxon>Metazoa</taxon>
        <taxon>Spiralia</taxon>
        <taxon>Lophotrochozoa</taxon>
        <taxon>Mollusca</taxon>
        <taxon>Gastropoda</taxon>
        <taxon>Patellogastropoda</taxon>
        <taxon>Lottioidea</taxon>
        <taxon>Lottiidae</taxon>
        <taxon>Lottia</taxon>
    </lineage>
</organism>
<dbReference type="EMBL" id="KB203301">
    <property type="protein sequence ID" value="ESO85174.1"/>
    <property type="molecule type" value="Genomic_DNA"/>
</dbReference>
<dbReference type="HOGENOM" id="CLU_141230_0_0_1"/>
<dbReference type="InterPro" id="IPR011992">
    <property type="entry name" value="EF-hand-dom_pair"/>
</dbReference>